<dbReference type="RefSeq" id="WP_262684684.1">
    <property type="nucleotide sequence ID" value="NZ_JAOQIO010000049.1"/>
</dbReference>
<dbReference type="EMBL" id="JAOQIO010000049">
    <property type="protein sequence ID" value="MCU6793383.1"/>
    <property type="molecule type" value="Genomic_DNA"/>
</dbReference>
<accession>A0ABT2UFG3</accession>
<protein>
    <submittedName>
        <fullName evidence="1">Uncharacterized protein</fullName>
    </submittedName>
</protein>
<gene>
    <name evidence="1" type="ORF">OB236_14850</name>
</gene>
<evidence type="ECO:0000313" key="1">
    <source>
        <dbReference type="EMBL" id="MCU6793383.1"/>
    </source>
</evidence>
<evidence type="ECO:0000313" key="2">
    <source>
        <dbReference type="Proteomes" id="UP001652445"/>
    </source>
</evidence>
<proteinExistence type="predicted"/>
<organism evidence="1 2">
    <name type="scientific">Paenibacillus baimaensis</name>
    <dbReference type="NCBI Taxonomy" id="2982185"/>
    <lineage>
        <taxon>Bacteria</taxon>
        <taxon>Bacillati</taxon>
        <taxon>Bacillota</taxon>
        <taxon>Bacilli</taxon>
        <taxon>Bacillales</taxon>
        <taxon>Paenibacillaceae</taxon>
        <taxon>Paenibacillus</taxon>
    </lineage>
</organism>
<name>A0ABT2UFG3_9BACL</name>
<comment type="caution">
    <text evidence="1">The sequence shown here is derived from an EMBL/GenBank/DDBJ whole genome shotgun (WGS) entry which is preliminary data.</text>
</comment>
<dbReference type="Proteomes" id="UP001652445">
    <property type="component" value="Unassembled WGS sequence"/>
</dbReference>
<sequence>MLETAWDLEIKMIVPFHSIIFYPDDYKDEYIEEPTFKKLREFLNIEINVSEIVEDLRKNRPRNSTISVYYSESSFNQFILFDSDMDPTDQLDLITVCIRCTAEYGGTIRLYAHEFYTNCCEYNVIYSEGSYVIRDLYKINFSQNSKINKDECKEKLIKKNLKFFKSGELISTINL</sequence>
<keyword evidence="2" id="KW-1185">Reference proteome</keyword>
<reference evidence="1 2" key="1">
    <citation type="submission" date="2022-09" db="EMBL/GenBank/DDBJ databases">
        <authorList>
            <person name="Han X.L."/>
            <person name="Wang Q."/>
            <person name="Lu T."/>
        </authorList>
    </citation>
    <scope>NUCLEOTIDE SEQUENCE [LARGE SCALE GENOMIC DNA]</scope>
    <source>
        <strain evidence="1 2">WQ 127069</strain>
    </source>
</reference>